<dbReference type="InterPro" id="IPR035914">
    <property type="entry name" value="Sperma_CUB_dom_sf"/>
</dbReference>
<feature type="domain" description="CUB" evidence="5">
    <location>
        <begin position="33"/>
        <end position="147"/>
    </location>
</feature>
<keyword evidence="8" id="KW-1185">Reference proteome</keyword>
<dbReference type="SMART" id="SM00327">
    <property type="entry name" value="VWA"/>
    <property type="match status" value="1"/>
</dbReference>
<organism evidence="7 8">
    <name type="scientific">Caenorhabditis bovis</name>
    <dbReference type="NCBI Taxonomy" id="2654633"/>
    <lineage>
        <taxon>Eukaryota</taxon>
        <taxon>Metazoa</taxon>
        <taxon>Ecdysozoa</taxon>
        <taxon>Nematoda</taxon>
        <taxon>Chromadorea</taxon>
        <taxon>Rhabditida</taxon>
        <taxon>Rhabditina</taxon>
        <taxon>Rhabditomorpha</taxon>
        <taxon>Rhabditoidea</taxon>
        <taxon>Rhabditidae</taxon>
        <taxon>Peloderinae</taxon>
        <taxon>Caenorhabditis</taxon>
    </lineage>
</organism>
<dbReference type="Gene3D" id="3.40.50.410">
    <property type="entry name" value="von Willebrand factor, type A domain"/>
    <property type="match status" value="1"/>
</dbReference>
<dbReference type="InterPro" id="IPR036465">
    <property type="entry name" value="vWFA_dom_sf"/>
</dbReference>
<comment type="caution">
    <text evidence="7">The sequence shown here is derived from an EMBL/GenBank/DDBJ whole genome shotgun (WGS) entry which is preliminary data.</text>
</comment>
<accession>A0A8S1EZZ9</accession>
<feature type="domain" description="VWFA" evidence="6">
    <location>
        <begin position="156"/>
        <end position="344"/>
    </location>
</feature>
<keyword evidence="1" id="KW-0677">Repeat</keyword>
<dbReference type="SUPFAM" id="SSF53300">
    <property type="entry name" value="vWA-like"/>
    <property type="match status" value="1"/>
</dbReference>
<dbReference type="PROSITE" id="PS01180">
    <property type="entry name" value="CUB"/>
    <property type="match status" value="1"/>
</dbReference>
<protein>
    <recommendedName>
        <fullName evidence="9">CUB domain-containing protein</fullName>
    </recommendedName>
</protein>
<dbReference type="PANTHER" id="PTHR24251">
    <property type="entry name" value="OVOCHYMASE-RELATED"/>
    <property type="match status" value="1"/>
</dbReference>
<name>A0A8S1EZZ9_9PELO</name>
<dbReference type="Pfam" id="PF00092">
    <property type="entry name" value="VWA"/>
    <property type="match status" value="1"/>
</dbReference>
<sequence>MIFIKPVSILTFAIITAKAQQPKTLARDDYIGCPENNDFYYSGQINSPFYPKNYPPNDKCFYFVHAEPGKVLEFKFNHWDLESCCDYVTIYDGPTTSSPVLVQIGGPGANVTTPASVYHSSTRFAVITFISNPTIQKSGFSLQYSSVNTATPCNRDIFLLINSLANVGSEANFNKELRFFANSLTPTWNVAMDKVRVMMNLQTDIDYAIVWSADMVPTNAKVTSEILGMSKYVPNVNDDSHQDLECLMRYTYDGMGTFGEKELDERYGIEQVAIVFVAGDANNQQDYNEAFEFAHKTRTEMDTKIIIIGVGNVNQTALSKLAYAQGFAFFANDYNSLPSLVPQINKAICAGLNSQCGP</sequence>
<keyword evidence="4" id="KW-0732">Signal</keyword>
<dbReference type="Pfam" id="PF00431">
    <property type="entry name" value="CUB"/>
    <property type="match status" value="1"/>
</dbReference>
<evidence type="ECO:0000259" key="5">
    <source>
        <dbReference type="PROSITE" id="PS01180"/>
    </source>
</evidence>
<dbReference type="SMART" id="SM00042">
    <property type="entry name" value="CUB"/>
    <property type="match status" value="1"/>
</dbReference>
<evidence type="ECO:0008006" key="9">
    <source>
        <dbReference type="Google" id="ProtNLM"/>
    </source>
</evidence>
<evidence type="ECO:0000256" key="3">
    <source>
        <dbReference type="PROSITE-ProRule" id="PRU00059"/>
    </source>
</evidence>
<dbReference type="CDD" id="cd00041">
    <property type="entry name" value="CUB"/>
    <property type="match status" value="1"/>
</dbReference>
<proteinExistence type="predicted"/>
<dbReference type="PROSITE" id="PS50234">
    <property type="entry name" value="VWFA"/>
    <property type="match status" value="1"/>
</dbReference>
<dbReference type="InterPro" id="IPR002035">
    <property type="entry name" value="VWF_A"/>
</dbReference>
<dbReference type="SUPFAM" id="SSF49854">
    <property type="entry name" value="Spermadhesin, CUB domain"/>
    <property type="match status" value="1"/>
</dbReference>
<feature type="chain" id="PRO_5035903518" description="CUB domain-containing protein" evidence="4">
    <location>
        <begin position="20"/>
        <end position="358"/>
    </location>
</feature>
<gene>
    <name evidence="7" type="ORF">CBOVIS_LOCUS7864</name>
</gene>
<dbReference type="Proteomes" id="UP000494206">
    <property type="component" value="Unassembled WGS sequence"/>
</dbReference>
<feature type="signal peptide" evidence="4">
    <location>
        <begin position="1"/>
        <end position="19"/>
    </location>
</feature>
<evidence type="ECO:0000313" key="7">
    <source>
        <dbReference type="EMBL" id="CAB3405698.1"/>
    </source>
</evidence>
<evidence type="ECO:0000256" key="1">
    <source>
        <dbReference type="ARBA" id="ARBA00022737"/>
    </source>
</evidence>
<evidence type="ECO:0000256" key="4">
    <source>
        <dbReference type="SAM" id="SignalP"/>
    </source>
</evidence>
<dbReference type="PANTHER" id="PTHR24251:SF37">
    <property type="entry name" value="CUB DOMAIN-CONTAINING PROTEIN"/>
    <property type="match status" value="1"/>
</dbReference>
<dbReference type="Gene3D" id="2.60.120.290">
    <property type="entry name" value="Spermadhesin, CUB domain"/>
    <property type="match status" value="1"/>
</dbReference>
<evidence type="ECO:0000259" key="6">
    <source>
        <dbReference type="PROSITE" id="PS50234"/>
    </source>
</evidence>
<keyword evidence="2 3" id="KW-1015">Disulfide bond</keyword>
<dbReference type="EMBL" id="CADEPM010000005">
    <property type="protein sequence ID" value="CAB3405698.1"/>
    <property type="molecule type" value="Genomic_DNA"/>
</dbReference>
<dbReference type="OrthoDB" id="6369184at2759"/>
<evidence type="ECO:0000256" key="2">
    <source>
        <dbReference type="ARBA" id="ARBA00023157"/>
    </source>
</evidence>
<dbReference type="AlphaFoldDB" id="A0A8S1EZZ9"/>
<evidence type="ECO:0000313" key="8">
    <source>
        <dbReference type="Proteomes" id="UP000494206"/>
    </source>
</evidence>
<dbReference type="InterPro" id="IPR000859">
    <property type="entry name" value="CUB_dom"/>
</dbReference>
<reference evidence="7 8" key="1">
    <citation type="submission" date="2020-04" db="EMBL/GenBank/DDBJ databases">
        <authorList>
            <person name="Laetsch R D."/>
            <person name="Stevens L."/>
            <person name="Kumar S."/>
            <person name="Blaxter L. M."/>
        </authorList>
    </citation>
    <scope>NUCLEOTIDE SEQUENCE [LARGE SCALE GENOMIC DNA]</scope>
</reference>
<comment type="caution">
    <text evidence="3">Lacks conserved residue(s) required for the propagation of feature annotation.</text>
</comment>
<feature type="disulfide bond" evidence="3">
    <location>
        <begin position="33"/>
        <end position="60"/>
    </location>
</feature>